<sequence length="150" mass="15055">MTGRMGRAAAVCGALGLLWWATVRLVWAGVGCSDWDCLAPALGTLLAISLVMLAGTAFALERVDVRPGWRAAPATAWAAVAFWAAGKTLPSWPSTAAHAVGAAAVFAASGAVAAFVTGPGPSLWWKVPTALALTGVPVGVLAAAWFGIGG</sequence>
<evidence type="ECO:0000256" key="1">
    <source>
        <dbReference type="SAM" id="Phobius"/>
    </source>
</evidence>
<comment type="caution">
    <text evidence="2">The sequence shown here is derived from an EMBL/GenBank/DDBJ whole genome shotgun (WGS) entry which is preliminary data.</text>
</comment>
<keyword evidence="1" id="KW-0472">Membrane</keyword>
<protein>
    <submittedName>
        <fullName evidence="2">Uncharacterized protein</fullName>
    </submittedName>
</protein>
<keyword evidence="1" id="KW-1133">Transmembrane helix</keyword>
<name>A0ABV5IGD9_9ACTN</name>
<dbReference type="Proteomes" id="UP001589647">
    <property type="component" value="Unassembled WGS sequence"/>
</dbReference>
<reference evidence="2 3" key="1">
    <citation type="submission" date="2024-09" db="EMBL/GenBank/DDBJ databases">
        <authorList>
            <person name="Sun Q."/>
            <person name="Mori K."/>
        </authorList>
    </citation>
    <scope>NUCLEOTIDE SEQUENCE [LARGE SCALE GENOMIC DNA]</scope>
    <source>
        <strain evidence="2 3">CCM 3426</strain>
    </source>
</reference>
<keyword evidence="1" id="KW-0812">Transmembrane</keyword>
<organism evidence="2 3">
    <name type="scientific">Nonomuraea spiralis</name>
    <dbReference type="NCBI Taxonomy" id="46182"/>
    <lineage>
        <taxon>Bacteria</taxon>
        <taxon>Bacillati</taxon>
        <taxon>Actinomycetota</taxon>
        <taxon>Actinomycetes</taxon>
        <taxon>Streptosporangiales</taxon>
        <taxon>Streptosporangiaceae</taxon>
        <taxon>Nonomuraea</taxon>
    </lineage>
</organism>
<gene>
    <name evidence="2" type="ORF">ACFFV7_20275</name>
</gene>
<keyword evidence="3" id="KW-1185">Reference proteome</keyword>
<accession>A0ABV5IGD9</accession>
<evidence type="ECO:0000313" key="2">
    <source>
        <dbReference type="EMBL" id="MFB9203536.1"/>
    </source>
</evidence>
<evidence type="ECO:0000313" key="3">
    <source>
        <dbReference type="Proteomes" id="UP001589647"/>
    </source>
</evidence>
<dbReference type="RefSeq" id="WP_189649372.1">
    <property type="nucleotide sequence ID" value="NZ_BMRC01000009.1"/>
</dbReference>
<dbReference type="EMBL" id="JBHMEI010000015">
    <property type="protein sequence ID" value="MFB9203536.1"/>
    <property type="molecule type" value="Genomic_DNA"/>
</dbReference>
<feature type="transmembrane region" description="Helical" evidence="1">
    <location>
        <begin position="97"/>
        <end position="118"/>
    </location>
</feature>
<feature type="transmembrane region" description="Helical" evidence="1">
    <location>
        <begin position="38"/>
        <end position="60"/>
    </location>
</feature>
<proteinExistence type="predicted"/>
<feature type="transmembrane region" description="Helical" evidence="1">
    <location>
        <begin position="130"/>
        <end position="148"/>
    </location>
</feature>